<accession>A0ABQ1S5I4</accession>
<evidence type="ECO:0000313" key="2">
    <source>
        <dbReference type="Proteomes" id="UP000629365"/>
    </source>
</evidence>
<evidence type="ECO:0000313" key="1">
    <source>
        <dbReference type="EMBL" id="GGD90121.1"/>
    </source>
</evidence>
<dbReference type="EMBL" id="BMCM01000008">
    <property type="protein sequence ID" value="GGD90121.1"/>
    <property type="molecule type" value="Genomic_DNA"/>
</dbReference>
<dbReference type="Proteomes" id="UP000629365">
    <property type="component" value="Unassembled WGS sequence"/>
</dbReference>
<protein>
    <submittedName>
        <fullName evidence="1">Uncharacterized protein</fullName>
    </submittedName>
</protein>
<name>A0ABQ1S5I4_9MICO</name>
<reference evidence="2" key="1">
    <citation type="journal article" date="2019" name="Int. J. Syst. Evol. Microbiol.">
        <title>The Global Catalogue of Microorganisms (GCM) 10K type strain sequencing project: providing services to taxonomists for standard genome sequencing and annotation.</title>
        <authorList>
            <consortium name="The Broad Institute Genomics Platform"/>
            <consortium name="The Broad Institute Genome Sequencing Center for Infectious Disease"/>
            <person name="Wu L."/>
            <person name="Ma J."/>
        </authorList>
    </citation>
    <scope>NUCLEOTIDE SEQUENCE [LARGE SCALE GENOMIC DNA]</scope>
    <source>
        <strain evidence="2">CCM 7640</strain>
    </source>
</reference>
<keyword evidence="2" id="KW-1185">Reference proteome</keyword>
<gene>
    <name evidence="1" type="ORF">GCM10007269_35910</name>
</gene>
<sequence>MSITVEDRANALLELLWIREAYELQPRGEDLPPLLSDTPATVHDSGVSAETREEWAGAWRRIWHAALSHAAQDSDPRLFDELRTTADGSTERADLLHRMIGPTGRDDFGDSAFDDDSHSDWFQRGMDAHLAAMPKSLSDQPEHRDLPALIPAWRAGLTKVVTIPCSGEFTRRVGENALLMTAATRENSESYRRALSTFS</sequence>
<organism evidence="1 2">
    <name type="scientific">Microbacterium murale</name>
    <dbReference type="NCBI Taxonomy" id="1081040"/>
    <lineage>
        <taxon>Bacteria</taxon>
        <taxon>Bacillati</taxon>
        <taxon>Actinomycetota</taxon>
        <taxon>Actinomycetes</taxon>
        <taxon>Micrococcales</taxon>
        <taxon>Microbacteriaceae</taxon>
        <taxon>Microbacterium</taxon>
    </lineage>
</organism>
<comment type="caution">
    <text evidence="1">The sequence shown here is derived from an EMBL/GenBank/DDBJ whole genome shotgun (WGS) entry which is preliminary data.</text>
</comment>
<proteinExistence type="predicted"/>